<keyword evidence="3" id="KW-1185">Reference proteome</keyword>
<comment type="caution">
    <text evidence="2">The sequence shown here is derived from an EMBL/GenBank/DDBJ whole genome shotgun (WGS) entry which is preliminary data.</text>
</comment>
<proteinExistence type="predicted"/>
<reference evidence="3" key="1">
    <citation type="submission" date="2016-12" db="EMBL/GenBank/DDBJ databases">
        <authorList>
            <person name="Meng X."/>
        </authorList>
    </citation>
    <scope>NUCLEOTIDE SEQUENCE [LARGE SCALE GENOMIC DNA]</scope>
    <source>
        <strain evidence="3">DSM 20732</strain>
    </source>
</reference>
<organism evidence="2 3">
    <name type="scientific">Buchananella hordeovulneris</name>
    <dbReference type="NCBI Taxonomy" id="52770"/>
    <lineage>
        <taxon>Bacteria</taxon>
        <taxon>Bacillati</taxon>
        <taxon>Actinomycetota</taxon>
        <taxon>Actinomycetes</taxon>
        <taxon>Actinomycetales</taxon>
        <taxon>Actinomycetaceae</taxon>
        <taxon>Buchananella</taxon>
    </lineage>
</organism>
<dbReference type="AlphaFoldDB" id="A0A1Q5PT84"/>
<sequence length="83" mass="8896">MSNPSFDRTIEIDVTGMTCAKCVQHVTEELEALPDVHTVSVILRKDAASLVTVVAANPIADDVLTDAVVEAGYEVAAIRRDEV</sequence>
<dbReference type="GO" id="GO:0046872">
    <property type="term" value="F:metal ion binding"/>
    <property type="evidence" value="ECO:0007669"/>
    <property type="project" value="InterPro"/>
</dbReference>
<dbReference type="Pfam" id="PF00403">
    <property type="entry name" value="HMA"/>
    <property type="match status" value="1"/>
</dbReference>
<evidence type="ECO:0000313" key="2">
    <source>
        <dbReference type="EMBL" id="OKL50774.1"/>
    </source>
</evidence>
<dbReference type="STRING" id="52770.BSZ40_10815"/>
<dbReference type="SUPFAM" id="SSF55008">
    <property type="entry name" value="HMA, heavy metal-associated domain"/>
    <property type="match status" value="1"/>
</dbReference>
<dbReference type="OrthoDB" id="9813965at2"/>
<gene>
    <name evidence="2" type="ORF">BSZ40_10815</name>
</gene>
<dbReference type="InterPro" id="IPR006121">
    <property type="entry name" value="HMA_dom"/>
</dbReference>
<dbReference type="EMBL" id="MQVS01000016">
    <property type="protein sequence ID" value="OKL50774.1"/>
    <property type="molecule type" value="Genomic_DNA"/>
</dbReference>
<evidence type="ECO:0000313" key="3">
    <source>
        <dbReference type="Proteomes" id="UP000185612"/>
    </source>
</evidence>
<protein>
    <recommendedName>
        <fullName evidence="1">HMA domain-containing protein</fullName>
    </recommendedName>
</protein>
<feature type="domain" description="HMA" evidence="1">
    <location>
        <begin position="8"/>
        <end position="76"/>
    </location>
</feature>
<dbReference type="Gene3D" id="3.30.70.100">
    <property type="match status" value="1"/>
</dbReference>
<dbReference type="RefSeq" id="WP_073826316.1">
    <property type="nucleotide sequence ID" value="NZ_JAUNKL010000005.1"/>
</dbReference>
<dbReference type="CDD" id="cd00371">
    <property type="entry name" value="HMA"/>
    <property type="match status" value="1"/>
</dbReference>
<name>A0A1Q5PT84_9ACTO</name>
<dbReference type="PROSITE" id="PS50846">
    <property type="entry name" value="HMA_2"/>
    <property type="match status" value="1"/>
</dbReference>
<dbReference type="InterPro" id="IPR036163">
    <property type="entry name" value="HMA_dom_sf"/>
</dbReference>
<evidence type="ECO:0000259" key="1">
    <source>
        <dbReference type="PROSITE" id="PS50846"/>
    </source>
</evidence>
<accession>A0A1Q5PT84</accession>
<dbReference type="Proteomes" id="UP000185612">
    <property type="component" value="Unassembled WGS sequence"/>
</dbReference>